<comment type="similarity">
    <text evidence="2 4">Belongs to the cytochrome P450 family.</text>
</comment>
<dbReference type="InterPro" id="IPR002401">
    <property type="entry name" value="Cyt_P450_E_grp-I"/>
</dbReference>
<keyword evidence="4" id="KW-0503">Monooxygenase</keyword>
<dbReference type="InterPro" id="IPR001128">
    <property type="entry name" value="Cyt_P450"/>
</dbReference>
<dbReference type="SUPFAM" id="SSF48264">
    <property type="entry name" value="Cytochrome P450"/>
    <property type="match status" value="1"/>
</dbReference>
<dbReference type="Proteomes" id="UP000308705">
    <property type="component" value="Unassembled WGS sequence"/>
</dbReference>
<evidence type="ECO:0000256" key="2">
    <source>
        <dbReference type="ARBA" id="ARBA00010617"/>
    </source>
</evidence>
<proteinExistence type="inferred from homology"/>
<dbReference type="RefSeq" id="WP_137249915.1">
    <property type="nucleotide sequence ID" value="NZ_SZQA01000030.1"/>
</dbReference>
<dbReference type="PANTHER" id="PTHR24305">
    <property type="entry name" value="CYTOCHROME P450"/>
    <property type="match status" value="1"/>
</dbReference>
<comment type="caution">
    <text evidence="5">The sequence shown here is derived from an EMBL/GenBank/DDBJ whole genome shotgun (WGS) entry which is preliminary data.</text>
</comment>
<name>A0A4U3M9U2_9ACTN</name>
<dbReference type="PRINTS" id="PR00385">
    <property type="entry name" value="P450"/>
</dbReference>
<dbReference type="AlphaFoldDB" id="A0A4U3M9U2"/>
<keyword evidence="3 4" id="KW-0349">Heme</keyword>
<dbReference type="GO" id="GO:0016705">
    <property type="term" value="F:oxidoreductase activity, acting on paired donors, with incorporation or reduction of molecular oxygen"/>
    <property type="evidence" value="ECO:0007669"/>
    <property type="project" value="InterPro"/>
</dbReference>
<organism evidence="5 6">
    <name type="scientific">Herbidospora galbida</name>
    <dbReference type="NCBI Taxonomy" id="2575442"/>
    <lineage>
        <taxon>Bacteria</taxon>
        <taxon>Bacillati</taxon>
        <taxon>Actinomycetota</taxon>
        <taxon>Actinomycetes</taxon>
        <taxon>Streptosporangiales</taxon>
        <taxon>Streptosporangiaceae</taxon>
        <taxon>Herbidospora</taxon>
    </lineage>
</organism>
<dbReference type="InterPro" id="IPR050121">
    <property type="entry name" value="Cytochrome_P450_monoxygenase"/>
</dbReference>
<dbReference type="GO" id="GO:0005506">
    <property type="term" value="F:iron ion binding"/>
    <property type="evidence" value="ECO:0007669"/>
    <property type="project" value="InterPro"/>
</dbReference>
<dbReference type="Pfam" id="PF00067">
    <property type="entry name" value="p450"/>
    <property type="match status" value="1"/>
</dbReference>
<dbReference type="OrthoDB" id="3217230at2"/>
<dbReference type="PRINTS" id="PR00463">
    <property type="entry name" value="EP450I"/>
</dbReference>
<dbReference type="GO" id="GO:0004497">
    <property type="term" value="F:monooxygenase activity"/>
    <property type="evidence" value="ECO:0007669"/>
    <property type="project" value="UniProtKB-KW"/>
</dbReference>
<keyword evidence="3 4" id="KW-0479">Metal-binding</keyword>
<dbReference type="PANTHER" id="PTHR24305:SF166">
    <property type="entry name" value="CYTOCHROME P450 12A4, MITOCHONDRIAL-RELATED"/>
    <property type="match status" value="1"/>
</dbReference>
<dbReference type="EMBL" id="SZQA01000030">
    <property type="protein sequence ID" value="TKK85112.1"/>
    <property type="molecule type" value="Genomic_DNA"/>
</dbReference>
<feature type="binding site" description="axial binding residue" evidence="3">
    <location>
        <position position="395"/>
    </location>
    <ligand>
        <name>heme</name>
        <dbReference type="ChEBI" id="CHEBI:30413"/>
    </ligand>
    <ligandPart>
        <name>Fe</name>
        <dbReference type="ChEBI" id="CHEBI:18248"/>
    </ligandPart>
</feature>
<gene>
    <name evidence="5" type="ORF">FDA94_27215</name>
</gene>
<evidence type="ECO:0000256" key="3">
    <source>
        <dbReference type="PIRSR" id="PIRSR602401-1"/>
    </source>
</evidence>
<dbReference type="GO" id="GO:0020037">
    <property type="term" value="F:heme binding"/>
    <property type="evidence" value="ECO:0007669"/>
    <property type="project" value="InterPro"/>
</dbReference>
<dbReference type="Gene3D" id="1.10.630.10">
    <property type="entry name" value="Cytochrome P450"/>
    <property type="match status" value="1"/>
</dbReference>
<keyword evidence="3 4" id="KW-0408">Iron</keyword>
<evidence type="ECO:0000313" key="5">
    <source>
        <dbReference type="EMBL" id="TKK85112.1"/>
    </source>
</evidence>
<evidence type="ECO:0000256" key="4">
    <source>
        <dbReference type="RuleBase" id="RU000461"/>
    </source>
</evidence>
<keyword evidence="6" id="KW-1185">Reference proteome</keyword>
<sequence>MSVETPARPARPPRNLPLRRLLPMVVKAPLEGLADVARDARGEIVRLDVGPFRPYLLSHPDHLQHALRGDWTSFLRKGMFWKPVERLLGDSVIGDGPGWAASRKVLQPLFTARYVASLTDDMAATIDQGLDELTPDVPIDAMDVMNRIVTRAVVSVLFGDRISPREAEVLGPAYTTANTSLGFRIALPFVPDRVPLPGDKKFMGARQTIDDVIYPLIRQARKERSDGPDIISALVRARDDEGRELTELKLRDDLASIYGAATETAAVALTWLWPILHGHPDVAARLYAEIDEATGDGPVGADALPKLRYLDMVLRETMRLYPAGWAMPRLVTRTHEVGGVTLRAGSQVLISPYITHRLDEFWPDPLTFDPTRFEGDREKRHRYSYLPFGAGPHLCLGQHLFFIEAPLLIAGLLKRFRPELVTEGPFPVQPAGTLRSRKKIELILRRVTS</sequence>
<dbReference type="InterPro" id="IPR036396">
    <property type="entry name" value="Cyt_P450_sf"/>
</dbReference>
<reference evidence="5 6" key="1">
    <citation type="submission" date="2019-04" db="EMBL/GenBank/DDBJ databases">
        <title>Herbidospora sp. NEAU-GS14.nov., a novel actinomycete isolated from soil.</title>
        <authorList>
            <person name="Han L."/>
        </authorList>
    </citation>
    <scope>NUCLEOTIDE SEQUENCE [LARGE SCALE GENOMIC DNA]</scope>
    <source>
        <strain evidence="5 6">NEAU-GS14</strain>
    </source>
</reference>
<dbReference type="PROSITE" id="PS00086">
    <property type="entry name" value="CYTOCHROME_P450"/>
    <property type="match status" value="1"/>
</dbReference>
<evidence type="ECO:0000256" key="1">
    <source>
        <dbReference type="ARBA" id="ARBA00001971"/>
    </source>
</evidence>
<dbReference type="InterPro" id="IPR017972">
    <property type="entry name" value="Cyt_P450_CS"/>
</dbReference>
<accession>A0A4U3M9U2</accession>
<protein>
    <submittedName>
        <fullName evidence="5">Cytochrome P450</fullName>
    </submittedName>
</protein>
<comment type="cofactor">
    <cofactor evidence="1 3">
        <name>heme</name>
        <dbReference type="ChEBI" id="CHEBI:30413"/>
    </cofactor>
</comment>
<evidence type="ECO:0000313" key="6">
    <source>
        <dbReference type="Proteomes" id="UP000308705"/>
    </source>
</evidence>
<keyword evidence="4" id="KW-0560">Oxidoreductase</keyword>